<dbReference type="AlphaFoldDB" id="A0A2K9ITW3"/>
<gene>
    <name evidence="1" type="ORF">A21D_00091</name>
</gene>
<sequence>MALLIVPIAQKEAKNTLIPLSFDNLELLTKKGKGEGKSAILSYHRIYWG</sequence>
<evidence type="ECO:0000313" key="2">
    <source>
        <dbReference type="Proteomes" id="UP000234237"/>
    </source>
</evidence>
<accession>A0A2K9ITW3</accession>
<dbReference type="Proteomes" id="UP000234237">
    <property type="component" value="Chromosome"/>
</dbReference>
<name>A0A2K9ITW3_9BACI</name>
<dbReference type="KEGG" id="vpn:A21D_00091"/>
<proteinExistence type="predicted"/>
<organism evidence="1 2">
    <name type="scientific">Virgibacillus dokdonensis</name>
    <dbReference type="NCBI Taxonomy" id="302167"/>
    <lineage>
        <taxon>Bacteria</taxon>
        <taxon>Bacillati</taxon>
        <taxon>Bacillota</taxon>
        <taxon>Bacilli</taxon>
        <taxon>Bacillales</taxon>
        <taxon>Bacillaceae</taxon>
        <taxon>Virgibacillus</taxon>
    </lineage>
</organism>
<dbReference type="EMBL" id="CP018622">
    <property type="protein sequence ID" value="AUJ23207.1"/>
    <property type="molecule type" value="Genomic_DNA"/>
</dbReference>
<reference evidence="2" key="1">
    <citation type="submission" date="2016-11" db="EMBL/GenBank/DDBJ databases">
        <title>Complete genome sequence of Virgibacillus pantothenticus 21D, a halophilic bacterium isolated from the deep hypersaline anoxic basin Discovery in the Mediterranean Sea.</title>
        <authorList>
            <person name="Zeaiter Z."/>
            <person name="Booth J.M."/>
            <person name="Prosdocimi E.M."/>
            <person name="Mapelli F."/>
            <person name="Fusi M."/>
            <person name="Daffonchio D."/>
            <person name="Borin S."/>
            <person name="Crotti E."/>
        </authorList>
    </citation>
    <scope>NUCLEOTIDE SEQUENCE [LARGE SCALE GENOMIC DNA]</scope>
    <source>
        <strain evidence="2">21D</strain>
    </source>
</reference>
<evidence type="ECO:0000313" key="1">
    <source>
        <dbReference type="EMBL" id="AUJ23207.1"/>
    </source>
</evidence>
<protein>
    <submittedName>
        <fullName evidence="1">Uncharacterized protein</fullName>
    </submittedName>
</protein>